<dbReference type="GO" id="GO:0006567">
    <property type="term" value="P:L-threonine catabolic process"/>
    <property type="evidence" value="ECO:0007669"/>
    <property type="project" value="TreeGrafter"/>
</dbReference>
<dbReference type="SUPFAM" id="SSF53686">
    <property type="entry name" value="Tryptophan synthase beta subunit-like PLP-dependent enzymes"/>
    <property type="match status" value="1"/>
</dbReference>
<dbReference type="InterPro" id="IPR001926">
    <property type="entry name" value="TrpB-like_PALP"/>
</dbReference>
<evidence type="ECO:0000256" key="4">
    <source>
        <dbReference type="ARBA" id="ARBA00023239"/>
    </source>
</evidence>
<comment type="similarity">
    <text evidence="2">Belongs to the serine/threonine dehydratase family.</text>
</comment>
<feature type="domain" description="Tryptophan synthase beta chain-like PALP" evidence="5">
    <location>
        <begin position="18"/>
        <end position="302"/>
    </location>
</feature>
<dbReference type="GO" id="GO:0009097">
    <property type="term" value="P:isoleucine biosynthetic process"/>
    <property type="evidence" value="ECO:0007669"/>
    <property type="project" value="TreeGrafter"/>
</dbReference>
<dbReference type="PANTHER" id="PTHR48078">
    <property type="entry name" value="THREONINE DEHYDRATASE, MITOCHONDRIAL-RELATED"/>
    <property type="match status" value="1"/>
</dbReference>
<protein>
    <submittedName>
        <fullName evidence="6">L-threonine dehydratase catabolic TdcB</fullName>
        <ecNumber evidence="6">4.3.1.19</ecNumber>
    </submittedName>
</protein>
<dbReference type="Gene3D" id="3.40.50.1100">
    <property type="match status" value="2"/>
</dbReference>
<comment type="cofactor">
    <cofactor evidence="1">
        <name>pyridoxal 5'-phosphate</name>
        <dbReference type="ChEBI" id="CHEBI:597326"/>
    </cofactor>
</comment>
<comment type="caution">
    <text evidence="6">The sequence shown here is derived from an EMBL/GenBank/DDBJ whole genome shotgun (WGS) entry which is preliminary data.</text>
</comment>
<evidence type="ECO:0000259" key="5">
    <source>
        <dbReference type="Pfam" id="PF00291"/>
    </source>
</evidence>
<dbReference type="PANTHER" id="PTHR48078:SF6">
    <property type="entry name" value="L-THREONINE DEHYDRATASE CATABOLIC TDCB"/>
    <property type="match status" value="1"/>
</dbReference>
<evidence type="ECO:0000313" key="6">
    <source>
        <dbReference type="EMBL" id="OPZ92448.1"/>
    </source>
</evidence>
<dbReference type="FunFam" id="3.40.50.1100:FF:000005">
    <property type="entry name" value="Threonine dehydratase catabolic"/>
    <property type="match status" value="1"/>
</dbReference>
<dbReference type="AlphaFoldDB" id="A0A1V5MGT5"/>
<dbReference type="EC" id="4.3.1.19" evidence="6"/>
<evidence type="ECO:0000256" key="1">
    <source>
        <dbReference type="ARBA" id="ARBA00001933"/>
    </source>
</evidence>
<keyword evidence="4 6" id="KW-0456">Lyase</keyword>
<dbReference type="CDD" id="cd01562">
    <property type="entry name" value="Thr-dehyd"/>
    <property type="match status" value="1"/>
</dbReference>
<reference evidence="6" key="1">
    <citation type="submission" date="2017-02" db="EMBL/GenBank/DDBJ databases">
        <title>Delving into the versatile metabolic prowess of the omnipresent phylum Bacteroidetes.</title>
        <authorList>
            <person name="Nobu M.K."/>
            <person name="Mei R."/>
            <person name="Narihiro T."/>
            <person name="Kuroda K."/>
            <person name="Liu W.-T."/>
        </authorList>
    </citation>
    <scope>NUCLEOTIDE SEQUENCE</scope>
    <source>
        <strain evidence="6">ADurb.Bin417</strain>
    </source>
</reference>
<dbReference type="EMBL" id="MWAK01000097">
    <property type="protein sequence ID" value="OPZ92448.1"/>
    <property type="molecule type" value="Genomic_DNA"/>
</dbReference>
<keyword evidence="3" id="KW-0663">Pyridoxal phosphate</keyword>
<proteinExistence type="inferred from homology"/>
<dbReference type="InterPro" id="IPR036052">
    <property type="entry name" value="TrpB-like_PALP_sf"/>
</dbReference>
<sequence>MPISIGLEEVQRARALISGRVVRTPLVEFPAPELGGPIGLKLENLQHTGAFKVRGVLNKIASLTGEERRRGVICATSGNHGLGVAHVAHREGLRAVVVAPELTPAAKLSRLRDTAEVEVFGATYQESYQHALRRSREEELTYLPGFDDPLIIAGQGTIGLEIIEDRPETALVVAPIGGGGLAAGLLVALKSAAPRLRLIGVQAAGAPSARLSLRAGRIVCLESIDTYANGIAVKRPGEICFEIISTLIDDIVLVTDEQMRTAQKRLYRSAGIVAEGAGAASLAAVLAGLAGPERPVVCLVSGGNASAGEVAALTAAD</sequence>
<evidence type="ECO:0000256" key="2">
    <source>
        <dbReference type="ARBA" id="ARBA00010869"/>
    </source>
</evidence>
<dbReference type="Proteomes" id="UP000485484">
    <property type="component" value="Unassembled WGS sequence"/>
</dbReference>
<gene>
    <name evidence="6" type="primary">tdcB</name>
    <name evidence="6" type="ORF">BWY73_00798</name>
</gene>
<dbReference type="GO" id="GO:0003941">
    <property type="term" value="F:L-serine ammonia-lyase activity"/>
    <property type="evidence" value="ECO:0007669"/>
    <property type="project" value="TreeGrafter"/>
</dbReference>
<name>A0A1V5MGT5_UNCT6</name>
<accession>A0A1V5MGT5</accession>
<dbReference type="GO" id="GO:0006565">
    <property type="term" value="P:L-serine catabolic process"/>
    <property type="evidence" value="ECO:0007669"/>
    <property type="project" value="TreeGrafter"/>
</dbReference>
<dbReference type="GO" id="GO:0004794">
    <property type="term" value="F:threonine deaminase activity"/>
    <property type="evidence" value="ECO:0007669"/>
    <property type="project" value="UniProtKB-EC"/>
</dbReference>
<evidence type="ECO:0000256" key="3">
    <source>
        <dbReference type="ARBA" id="ARBA00022898"/>
    </source>
</evidence>
<dbReference type="Pfam" id="PF00291">
    <property type="entry name" value="PALP"/>
    <property type="match status" value="1"/>
</dbReference>
<organism evidence="6">
    <name type="scientific">candidate division TA06 bacterium ADurb.Bin417</name>
    <dbReference type="NCBI Taxonomy" id="1852828"/>
    <lineage>
        <taxon>Bacteria</taxon>
        <taxon>Bacteria division TA06</taxon>
    </lineage>
</organism>
<dbReference type="InterPro" id="IPR050147">
    <property type="entry name" value="Ser/Thr_Dehydratase"/>
</dbReference>